<dbReference type="KEGG" id="gem:GM21_0446"/>
<dbReference type="EMBL" id="CP001661">
    <property type="protein sequence ID" value="ACT16526.1"/>
    <property type="molecule type" value="Genomic_DNA"/>
</dbReference>
<dbReference type="STRING" id="443144.GM21_0446"/>
<feature type="compositionally biased region" description="Gly residues" evidence="1">
    <location>
        <begin position="164"/>
        <end position="183"/>
    </location>
</feature>
<reference evidence="3" key="1">
    <citation type="submission" date="2009-07" db="EMBL/GenBank/DDBJ databases">
        <title>Complete sequence of Geobacter sp. M21.</title>
        <authorList>
            <consortium name="US DOE Joint Genome Institute"/>
            <person name="Lucas S."/>
            <person name="Copeland A."/>
            <person name="Lapidus A."/>
            <person name="Glavina del Rio T."/>
            <person name="Dalin E."/>
            <person name="Tice H."/>
            <person name="Bruce D."/>
            <person name="Goodwin L."/>
            <person name="Pitluck S."/>
            <person name="Saunders E."/>
            <person name="Brettin T."/>
            <person name="Detter J.C."/>
            <person name="Han C."/>
            <person name="Larimer F."/>
            <person name="Land M."/>
            <person name="Hauser L."/>
            <person name="Kyrpides N."/>
            <person name="Ovchinnikova G."/>
            <person name="Lovley D."/>
        </authorList>
    </citation>
    <scope>NUCLEOTIDE SEQUENCE [LARGE SCALE GENOMIC DNA]</scope>
    <source>
        <strain evidence="3">M21</strain>
    </source>
</reference>
<protein>
    <submittedName>
        <fullName evidence="3">Uncharacterized protein</fullName>
    </submittedName>
</protein>
<feature type="region of interest" description="Disordered" evidence="1">
    <location>
        <begin position="120"/>
        <end position="191"/>
    </location>
</feature>
<dbReference type="eggNOG" id="ENOG5033743">
    <property type="taxonomic scope" value="Bacteria"/>
</dbReference>
<feature type="signal peptide" evidence="2">
    <location>
        <begin position="1"/>
        <end position="21"/>
    </location>
</feature>
<evidence type="ECO:0000256" key="2">
    <source>
        <dbReference type="SAM" id="SignalP"/>
    </source>
</evidence>
<evidence type="ECO:0000313" key="3">
    <source>
        <dbReference type="EMBL" id="ACT16526.1"/>
    </source>
</evidence>
<gene>
    <name evidence="3" type="ordered locus">GM21_0446</name>
</gene>
<accession>C6DZ25</accession>
<evidence type="ECO:0000256" key="1">
    <source>
        <dbReference type="SAM" id="MobiDB-lite"/>
    </source>
</evidence>
<dbReference type="AlphaFoldDB" id="C6DZ25"/>
<keyword evidence="2" id="KW-0732">Signal</keyword>
<feature type="chain" id="PRO_5002962030" evidence="2">
    <location>
        <begin position="22"/>
        <end position="191"/>
    </location>
</feature>
<dbReference type="HOGENOM" id="CLU_122328_0_0_7"/>
<name>C6DZ25_GEOSM</name>
<sequence length="191" mass="19592">MKRIVLVSLALSLLLPFAAFAGGLEVFLSNVNVQARADMPGFSVGLSTQFGVPVTQVQAVIRSVPEPADAFMILQLGQMSGKRPETVLAVYRPNKKKGWGAIAKDLGMKPGSAEFHALKNGDLDFTGKPSKSGGGHGSSRGSKHTGSPRIDHGSSRGSDYGNGSEHGGQGNGKGGGQGNGKGGGHGKGRNN</sequence>
<proteinExistence type="predicted"/>
<dbReference type="OrthoDB" id="5471509at2"/>
<organism evidence="3">
    <name type="scientific">Geobacter sp. (strain M21)</name>
    <dbReference type="NCBI Taxonomy" id="443144"/>
    <lineage>
        <taxon>Bacteria</taxon>
        <taxon>Pseudomonadati</taxon>
        <taxon>Thermodesulfobacteriota</taxon>
        <taxon>Desulfuromonadia</taxon>
        <taxon>Geobacterales</taxon>
        <taxon>Geobacteraceae</taxon>
        <taxon>Geobacter</taxon>
    </lineage>
</organism>